<evidence type="ECO:0000256" key="4">
    <source>
        <dbReference type="ARBA" id="ARBA00022723"/>
    </source>
</evidence>
<dbReference type="Pfam" id="PF03372">
    <property type="entry name" value="Exo_endo_phos"/>
    <property type="match status" value="1"/>
</dbReference>
<keyword evidence="4" id="KW-0479">Metal-binding</keyword>
<dbReference type="SUPFAM" id="SSF56219">
    <property type="entry name" value="DNase I-like"/>
    <property type="match status" value="1"/>
</dbReference>
<comment type="cofactor">
    <cofactor evidence="1">
        <name>Mn(2+)</name>
        <dbReference type="ChEBI" id="CHEBI:29035"/>
    </cofactor>
</comment>
<dbReference type="GO" id="GO:0004518">
    <property type="term" value="F:nuclease activity"/>
    <property type="evidence" value="ECO:0007669"/>
    <property type="project" value="UniProtKB-KW"/>
</dbReference>
<evidence type="ECO:0000256" key="2">
    <source>
        <dbReference type="ARBA" id="ARBA00001946"/>
    </source>
</evidence>
<dbReference type="GO" id="GO:0016787">
    <property type="term" value="F:hydrolase activity"/>
    <property type="evidence" value="ECO:0007669"/>
    <property type="project" value="UniProtKB-KW"/>
</dbReference>
<keyword evidence="7" id="KW-0460">Magnesium</keyword>
<evidence type="ECO:0000256" key="1">
    <source>
        <dbReference type="ARBA" id="ARBA00001936"/>
    </source>
</evidence>
<evidence type="ECO:0000256" key="5">
    <source>
        <dbReference type="ARBA" id="ARBA00022763"/>
    </source>
</evidence>
<evidence type="ECO:0000313" key="10">
    <source>
        <dbReference type="EMBL" id="KKP59757.1"/>
    </source>
</evidence>
<keyword evidence="5" id="KW-0227">DNA damage</keyword>
<evidence type="ECO:0000256" key="6">
    <source>
        <dbReference type="ARBA" id="ARBA00022801"/>
    </source>
</evidence>
<comment type="cofactor">
    <cofactor evidence="2">
        <name>Mg(2+)</name>
        <dbReference type="ChEBI" id="CHEBI:18420"/>
    </cofactor>
</comment>
<dbReference type="AlphaFoldDB" id="A0A0G0DX82"/>
<keyword evidence="3" id="KW-0540">Nuclease</keyword>
<organism evidence="10 11">
    <name type="scientific">Candidatus Roizmanbacteria bacterium GW2011_GWA2_34_18</name>
    <dbReference type="NCBI Taxonomy" id="1618477"/>
    <lineage>
        <taxon>Bacteria</taxon>
        <taxon>Candidatus Roizmaniibacteriota</taxon>
    </lineage>
</organism>
<evidence type="ECO:0000313" key="11">
    <source>
        <dbReference type="Proteomes" id="UP000034688"/>
    </source>
</evidence>
<dbReference type="PANTHER" id="PTHR15822">
    <property type="entry name" value="TRAF AND TNF RECEPTOR-ASSOCIATED PROTEIN"/>
    <property type="match status" value="1"/>
</dbReference>
<proteinExistence type="predicted"/>
<evidence type="ECO:0000259" key="9">
    <source>
        <dbReference type="Pfam" id="PF03372"/>
    </source>
</evidence>
<sequence>MNLSLLTYNTLFNNAANKINLVIDRYHPDIVCLQEALTNDNNVKNFEKLGYKIADYSNSFVKFGKIFGVITFFNPKTLVYKDSFTLNMGTSLGEYFFYLFQVILGYNKPKTILRADFVHKLTKKRVSVCNVHLYVIGSNEQRIKHINNALKSINLSKKESLIIVGDFNYLPYKRKGLEKMMAKYGLREATANIRQTIKFTTDGKFEKFNLFQRLSLSFINKFVTKQIKTDYSFYRGLKLRKTEKIEAQFSDHYPILSTFEI</sequence>
<gene>
    <name evidence="10" type="ORF">UR54_C0023G0004</name>
</gene>
<dbReference type="Proteomes" id="UP000034688">
    <property type="component" value="Unassembled WGS sequence"/>
</dbReference>
<reference evidence="10 11" key="1">
    <citation type="journal article" date="2015" name="Nature">
        <title>rRNA introns, odd ribosomes, and small enigmatic genomes across a large radiation of phyla.</title>
        <authorList>
            <person name="Brown C.T."/>
            <person name="Hug L.A."/>
            <person name="Thomas B.C."/>
            <person name="Sharon I."/>
            <person name="Castelle C.J."/>
            <person name="Singh A."/>
            <person name="Wilkins M.J."/>
            <person name="Williams K.H."/>
            <person name="Banfield J.F."/>
        </authorList>
    </citation>
    <scope>NUCLEOTIDE SEQUENCE [LARGE SCALE GENOMIC DNA]</scope>
</reference>
<dbReference type="InterPro" id="IPR051547">
    <property type="entry name" value="TDP2-like"/>
</dbReference>
<protein>
    <recommendedName>
        <fullName evidence="9">Endonuclease/exonuclease/phosphatase domain-containing protein</fullName>
    </recommendedName>
</protein>
<name>A0A0G0DX82_9BACT</name>
<evidence type="ECO:0000256" key="8">
    <source>
        <dbReference type="ARBA" id="ARBA00023204"/>
    </source>
</evidence>
<evidence type="ECO:0000256" key="7">
    <source>
        <dbReference type="ARBA" id="ARBA00022842"/>
    </source>
</evidence>
<dbReference type="GO" id="GO:0006281">
    <property type="term" value="P:DNA repair"/>
    <property type="evidence" value="ECO:0007669"/>
    <property type="project" value="UniProtKB-KW"/>
</dbReference>
<keyword evidence="8" id="KW-0234">DNA repair</keyword>
<feature type="domain" description="Endonuclease/exonuclease/phosphatase" evidence="9">
    <location>
        <begin position="6"/>
        <end position="235"/>
    </location>
</feature>
<accession>A0A0G0DX82</accession>
<dbReference type="EMBL" id="LBPP01000023">
    <property type="protein sequence ID" value="KKP59757.1"/>
    <property type="molecule type" value="Genomic_DNA"/>
</dbReference>
<keyword evidence="6" id="KW-0378">Hydrolase</keyword>
<comment type="caution">
    <text evidence="10">The sequence shown here is derived from an EMBL/GenBank/DDBJ whole genome shotgun (WGS) entry which is preliminary data.</text>
</comment>
<dbReference type="PANTHER" id="PTHR15822:SF4">
    <property type="entry name" value="TYROSYL-DNA PHOSPHODIESTERASE 2"/>
    <property type="match status" value="1"/>
</dbReference>
<dbReference type="GO" id="GO:0046872">
    <property type="term" value="F:metal ion binding"/>
    <property type="evidence" value="ECO:0007669"/>
    <property type="project" value="UniProtKB-KW"/>
</dbReference>
<dbReference type="Gene3D" id="3.60.10.10">
    <property type="entry name" value="Endonuclease/exonuclease/phosphatase"/>
    <property type="match status" value="1"/>
</dbReference>
<evidence type="ECO:0000256" key="3">
    <source>
        <dbReference type="ARBA" id="ARBA00022722"/>
    </source>
</evidence>
<dbReference type="InterPro" id="IPR005135">
    <property type="entry name" value="Endo/exonuclease/phosphatase"/>
</dbReference>
<dbReference type="InterPro" id="IPR036691">
    <property type="entry name" value="Endo/exonu/phosph_ase_sf"/>
</dbReference>